<dbReference type="Gene3D" id="1.50.40.10">
    <property type="entry name" value="Mitochondrial carrier domain"/>
    <property type="match status" value="1"/>
</dbReference>
<keyword evidence="8 9" id="KW-0472">Membrane</keyword>
<evidence type="ECO:0000256" key="3">
    <source>
        <dbReference type="ARBA" id="ARBA00022448"/>
    </source>
</evidence>
<dbReference type="InterPro" id="IPR018108">
    <property type="entry name" value="MCP_transmembrane"/>
</dbReference>
<dbReference type="PANTHER" id="PTHR45624">
    <property type="entry name" value="MITOCHONDRIAL BASIC AMINO ACIDS TRANSPORTER-RELATED"/>
    <property type="match status" value="1"/>
</dbReference>
<evidence type="ECO:0000256" key="4">
    <source>
        <dbReference type="ARBA" id="ARBA00022692"/>
    </source>
</evidence>
<evidence type="ECO:0000256" key="11">
    <source>
        <dbReference type="SAM" id="Phobius"/>
    </source>
</evidence>
<evidence type="ECO:0000256" key="5">
    <source>
        <dbReference type="ARBA" id="ARBA00022737"/>
    </source>
</evidence>
<feature type="transmembrane region" description="Helical" evidence="11">
    <location>
        <begin position="87"/>
        <end position="105"/>
    </location>
</feature>
<dbReference type="OrthoDB" id="193856at2759"/>
<evidence type="ECO:0000256" key="8">
    <source>
        <dbReference type="ARBA" id="ARBA00023136"/>
    </source>
</evidence>
<dbReference type="AlphaFoldDB" id="X6M799"/>
<dbReference type="PANTHER" id="PTHR45624:SF10">
    <property type="entry name" value="SLC (SOLUTE CARRIER) HOMOLOG"/>
    <property type="match status" value="1"/>
</dbReference>
<dbReference type="Proteomes" id="UP000023152">
    <property type="component" value="Unassembled WGS sequence"/>
</dbReference>
<evidence type="ECO:0000256" key="6">
    <source>
        <dbReference type="ARBA" id="ARBA00022989"/>
    </source>
</evidence>
<proteinExistence type="inferred from homology"/>
<keyword evidence="5" id="KW-0677">Repeat</keyword>
<dbReference type="InterPro" id="IPR023395">
    <property type="entry name" value="MCP_dom_sf"/>
</dbReference>
<comment type="subcellular location">
    <subcellularLocation>
        <location evidence="1">Mitochondrion membrane</location>
        <topology evidence="1">Multi-pass membrane protein</topology>
    </subcellularLocation>
</comment>
<keyword evidence="3 10" id="KW-0813">Transport</keyword>
<accession>X6M799</accession>
<gene>
    <name evidence="12" type="ORF">RFI_27861</name>
</gene>
<feature type="repeat" description="Solcar" evidence="9">
    <location>
        <begin position="84"/>
        <end position="169"/>
    </location>
</feature>
<comment type="caution">
    <text evidence="12">The sequence shown here is derived from an EMBL/GenBank/DDBJ whole genome shotgun (WGS) entry which is preliminary data.</text>
</comment>
<keyword evidence="4 9" id="KW-0812">Transmembrane</keyword>
<keyword evidence="6 11" id="KW-1133">Transmembrane helix</keyword>
<keyword evidence="7" id="KW-0496">Mitochondrion</keyword>
<organism evidence="12 13">
    <name type="scientific">Reticulomyxa filosa</name>
    <dbReference type="NCBI Taxonomy" id="46433"/>
    <lineage>
        <taxon>Eukaryota</taxon>
        <taxon>Sar</taxon>
        <taxon>Rhizaria</taxon>
        <taxon>Retaria</taxon>
        <taxon>Foraminifera</taxon>
        <taxon>Monothalamids</taxon>
        <taxon>Reticulomyxidae</taxon>
        <taxon>Reticulomyxa</taxon>
    </lineage>
</organism>
<dbReference type="InterPro" id="IPR050567">
    <property type="entry name" value="Mitochondrial_Carrier"/>
</dbReference>
<evidence type="ECO:0000256" key="1">
    <source>
        <dbReference type="ARBA" id="ARBA00004225"/>
    </source>
</evidence>
<dbReference type="GO" id="GO:0031966">
    <property type="term" value="C:mitochondrial membrane"/>
    <property type="evidence" value="ECO:0007669"/>
    <property type="project" value="UniProtKB-SubCell"/>
</dbReference>
<dbReference type="PROSITE" id="PS50920">
    <property type="entry name" value="SOLCAR"/>
    <property type="match status" value="1"/>
</dbReference>
<dbReference type="EMBL" id="ASPP01024023">
    <property type="protein sequence ID" value="ETO09516.1"/>
    <property type="molecule type" value="Genomic_DNA"/>
</dbReference>
<evidence type="ECO:0000256" key="9">
    <source>
        <dbReference type="PROSITE-ProRule" id="PRU00282"/>
    </source>
</evidence>
<evidence type="ECO:0000313" key="13">
    <source>
        <dbReference type="Proteomes" id="UP000023152"/>
    </source>
</evidence>
<name>X6M799_RETFI</name>
<evidence type="ECO:0008006" key="14">
    <source>
        <dbReference type="Google" id="ProtNLM"/>
    </source>
</evidence>
<evidence type="ECO:0000256" key="7">
    <source>
        <dbReference type="ARBA" id="ARBA00023128"/>
    </source>
</evidence>
<protein>
    <recommendedName>
        <fullName evidence="14">Mitochondrial carrier protein</fullName>
    </recommendedName>
</protein>
<evidence type="ECO:0000256" key="2">
    <source>
        <dbReference type="ARBA" id="ARBA00006375"/>
    </source>
</evidence>
<reference evidence="12 13" key="1">
    <citation type="journal article" date="2013" name="Curr. Biol.">
        <title>The Genome of the Foraminiferan Reticulomyxa filosa.</title>
        <authorList>
            <person name="Glockner G."/>
            <person name="Hulsmann N."/>
            <person name="Schleicher M."/>
            <person name="Noegel A.A."/>
            <person name="Eichinger L."/>
            <person name="Gallinger C."/>
            <person name="Pawlowski J."/>
            <person name="Sierra R."/>
            <person name="Euteneuer U."/>
            <person name="Pillet L."/>
            <person name="Moustafa A."/>
            <person name="Platzer M."/>
            <person name="Groth M."/>
            <person name="Szafranski K."/>
            <person name="Schliwa M."/>
        </authorList>
    </citation>
    <scope>NUCLEOTIDE SEQUENCE [LARGE SCALE GENOMIC DNA]</scope>
</reference>
<feature type="transmembrane region" description="Helical" evidence="11">
    <location>
        <begin position="54"/>
        <end position="75"/>
    </location>
</feature>
<dbReference type="GO" id="GO:0022857">
    <property type="term" value="F:transmembrane transporter activity"/>
    <property type="evidence" value="ECO:0007669"/>
    <property type="project" value="TreeGrafter"/>
</dbReference>
<sequence length="204" mass="23367">MYDPLTGGRKYFEQFRPTEKGSLDMLQNTPESATIRGEIQVARQYGFFGLLRGFHITVLRDAPAFAVYFPLYAYVVHHYDPNHKTTLIPFMAGGLAGLMSWYVVYPIDVMKTQYQARENHYRSGFFHGVRLQFHERGFASFYQGVGATMLVCFVSLSTLKGKLQLKKQKLTESFSTTCITRLIAMDQKEQKEEVVSDISSMLET</sequence>
<feature type="transmembrane region" description="Helical" evidence="11">
    <location>
        <begin position="141"/>
        <end position="159"/>
    </location>
</feature>
<evidence type="ECO:0000313" key="12">
    <source>
        <dbReference type="EMBL" id="ETO09516.1"/>
    </source>
</evidence>
<dbReference type="SUPFAM" id="SSF103506">
    <property type="entry name" value="Mitochondrial carrier"/>
    <property type="match status" value="1"/>
</dbReference>
<comment type="similarity">
    <text evidence="2 10">Belongs to the mitochondrial carrier (TC 2.A.29) family.</text>
</comment>
<keyword evidence="13" id="KW-1185">Reference proteome</keyword>
<dbReference type="Pfam" id="PF00153">
    <property type="entry name" value="Mito_carr"/>
    <property type="match status" value="2"/>
</dbReference>
<evidence type="ECO:0000256" key="10">
    <source>
        <dbReference type="RuleBase" id="RU000488"/>
    </source>
</evidence>